<keyword evidence="2" id="KW-1185">Reference proteome</keyword>
<comment type="caution">
    <text evidence="1">The sequence shown here is derived from an EMBL/GenBank/DDBJ whole genome shotgun (WGS) entry which is preliminary data.</text>
</comment>
<name>A0A1R3FWQ1_9ROSI</name>
<evidence type="ECO:0000313" key="1">
    <source>
        <dbReference type="EMBL" id="OMO50281.1"/>
    </source>
</evidence>
<proteinExistence type="predicted"/>
<dbReference type="Proteomes" id="UP000187203">
    <property type="component" value="Unassembled WGS sequence"/>
</dbReference>
<organism evidence="1 2">
    <name type="scientific">Corchorus olitorius</name>
    <dbReference type="NCBI Taxonomy" id="93759"/>
    <lineage>
        <taxon>Eukaryota</taxon>
        <taxon>Viridiplantae</taxon>
        <taxon>Streptophyta</taxon>
        <taxon>Embryophyta</taxon>
        <taxon>Tracheophyta</taxon>
        <taxon>Spermatophyta</taxon>
        <taxon>Magnoliopsida</taxon>
        <taxon>eudicotyledons</taxon>
        <taxon>Gunneridae</taxon>
        <taxon>Pentapetalae</taxon>
        <taxon>rosids</taxon>
        <taxon>malvids</taxon>
        <taxon>Malvales</taxon>
        <taxon>Malvaceae</taxon>
        <taxon>Grewioideae</taxon>
        <taxon>Apeibeae</taxon>
        <taxon>Corchorus</taxon>
    </lineage>
</organism>
<accession>A0A1R3FWQ1</accession>
<protein>
    <submittedName>
        <fullName evidence="1">Uncharacterized protein</fullName>
    </submittedName>
</protein>
<dbReference type="EMBL" id="AWUE01024612">
    <property type="protein sequence ID" value="OMO50281.1"/>
    <property type="molecule type" value="Genomic_DNA"/>
</dbReference>
<gene>
    <name evidence="1" type="ORF">COLO4_38141</name>
</gene>
<sequence length="123" mass="13778">MMNTMVTMLNSDSGGDGDYAGINIHPDEEEAAMADLEVTDSDGGRNKVNMMKSDVVVTNGESAKERHSFLDIVTQQKKEDKVEQLLKKKSVMEVTKILADRVQQRINIVNSNKHLVFLITFSY</sequence>
<dbReference type="AlphaFoldDB" id="A0A1R3FWQ1"/>
<evidence type="ECO:0000313" key="2">
    <source>
        <dbReference type="Proteomes" id="UP000187203"/>
    </source>
</evidence>
<reference evidence="2" key="1">
    <citation type="submission" date="2013-09" db="EMBL/GenBank/DDBJ databases">
        <title>Corchorus olitorius genome sequencing.</title>
        <authorList>
            <person name="Alam M."/>
            <person name="Haque M.S."/>
            <person name="Islam M.S."/>
            <person name="Emdad E.M."/>
            <person name="Islam M.M."/>
            <person name="Ahmed B."/>
            <person name="Halim A."/>
            <person name="Hossen Q.M.M."/>
            <person name="Hossain M.Z."/>
            <person name="Ahmed R."/>
            <person name="Khan M.M."/>
            <person name="Islam R."/>
            <person name="Rashid M.M."/>
            <person name="Khan S.A."/>
            <person name="Rahman M.S."/>
            <person name="Alam M."/>
            <person name="Yahiya A.S."/>
            <person name="Khan M.S."/>
            <person name="Azam M.S."/>
            <person name="Haque T."/>
            <person name="Lashkar M.Z.H."/>
            <person name="Akhand A.I."/>
            <person name="Morshed G."/>
            <person name="Roy S."/>
            <person name="Uddin K.S."/>
            <person name="Rabeya T."/>
            <person name="Hossain A.S."/>
            <person name="Chowdhury A."/>
            <person name="Snigdha A.R."/>
            <person name="Mortoza M.S."/>
            <person name="Matin S.A."/>
            <person name="Hoque S.M.E."/>
            <person name="Islam M.K."/>
            <person name="Roy D.K."/>
            <person name="Haider R."/>
            <person name="Moosa M.M."/>
            <person name="Elias S.M."/>
            <person name="Hasan A.M."/>
            <person name="Jahan S."/>
            <person name="Shafiuddin M."/>
            <person name="Mahmood N."/>
            <person name="Shommy N.S."/>
        </authorList>
    </citation>
    <scope>NUCLEOTIDE SEQUENCE [LARGE SCALE GENOMIC DNA]</scope>
    <source>
        <strain evidence="2">cv. O-4</strain>
    </source>
</reference>